<keyword evidence="1" id="KW-0732">Signal</keyword>
<evidence type="ECO:0000256" key="1">
    <source>
        <dbReference type="SAM" id="SignalP"/>
    </source>
</evidence>
<reference evidence="2 3" key="1">
    <citation type="journal article" date="2009" name="Infect. Immun.">
        <title>Comparative genomics reveal extensive transposon-mediated genomic plasticity and diversity among potential effector proteins within the genus Coxiella.</title>
        <authorList>
            <person name="Beare P.A."/>
            <person name="Unsworth N."/>
            <person name="Andoh M."/>
            <person name="Voth D.E."/>
            <person name="Omsland A."/>
            <person name="Gilk S.D."/>
            <person name="Williams K.P."/>
            <person name="Sobral B.W."/>
            <person name="Kupko J.J.III."/>
            <person name="Porcella S.F."/>
            <person name="Samuel J.E."/>
            <person name="Heinzen R.A."/>
        </authorList>
    </citation>
    <scope>NUCLEOTIDE SEQUENCE [LARGE SCALE GENOMIC DNA]</scope>
    <source>
        <strain evidence="2 3">Dugway 5J108-111</strain>
    </source>
</reference>
<organism evidence="2 3">
    <name type="scientific">Coxiella burnetii (strain Dugway 5J108-111)</name>
    <dbReference type="NCBI Taxonomy" id="434922"/>
    <lineage>
        <taxon>Bacteria</taxon>
        <taxon>Pseudomonadati</taxon>
        <taxon>Pseudomonadota</taxon>
        <taxon>Gammaproteobacteria</taxon>
        <taxon>Legionellales</taxon>
        <taxon>Coxiellaceae</taxon>
        <taxon>Coxiella</taxon>
    </lineage>
</organism>
<dbReference type="RefSeq" id="WP_010957912.1">
    <property type="nucleotide sequence ID" value="NC_009727.1"/>
</dbReference>
<evidence type="ECO:0000313" key="3">
    <source>
        <dbReference type="Proteomes" id="UP000008555"/>
    </source>
</evidence>
<feature type="chain" id="PRO_5002736428" evidence="1">
    <location>
        <begin position="24"/>
        <end position="227"/>
    </location>
</feature>
<gene>
    <name evidence="2" type="ordered locus">CBUD_1096</name>
</gene>
<name>A9KCH1_COXBN</name>
<dbReference type="AlphaFoldDB" id="A9KCH1"/>
<proteinExistence type="predicted"/>
<dbReference type="KEGG" id="cbd:CBUD_1096"/>
<accession>A9KCH1</accession>
<dbReference type="Proteomes" id="UP000008555">
    <property type="component" value="Chromosome"/>
</dbReference>
<dbReference type="HOGENOM" id="CLU_079033_0_0_6"/>
<sequence length="227" mass="25952">MKKLTVTFLTFISIFFAATAAFAENRPILNTINYQQQVEKWVTTDSADVMVSVNVTTKEKKFDALQHQVMKKLEELSDGRQWHIDSFSMSQDQSGLEVLSWEVRSRMPLALVNSLRQKIDSLSQAGQQYKIQNVDFEPSLVEKEKAFAELRQRVYDQVKVELDNLNKSFPNGHYFLHSIDFVSPPLYAANQKELTLMRSAPSEKTAVTLGRNLMLIANVKVATFLNK</sequence>
<evidence type="ECO:0000313" key="2">
    <source>
        <dbReference type="EMBL" id="ABS77930.1"/>
    </source>
</evidence>
<protein>
    <submittedName>
        <fullName evidence="2">Hypothetical exported protein</fullName>
    </submittedName>
</protein>
<feature type="signal peptide" evidence="1">
    <location>
        <begin position="1"/>
        <end position="23"/>
    </location>
</feature>
<dbReference type="EMBL" id="CP000733">
    <property type="protein sequence ID" value="ABS77930.1"/>
    <property type="molecule type" value="Genomic_DNA"/>
</dbReference>